<comment type="caution">
    <text evidence="1">The sequence shown here is derived from an EMBL/GenBank/DDBJ whole genome shotgun (WGS) entry which is preliminary data.</text>
</comment>
<keyword evidence="2" id="KW-1185">Reference proteome</keyword>
<dbReference type="EMBL" id="JAEUBD010001266">
    <property type="protein sequence ID" value="KAH3662790.1"/>
    <property type="molecule type" value="Genomic_DNA"/>
</dbReference>
<organism evidence="1 2">
    <name type="scientific">Ogataea polymorpha</name>
    <dbReference type="NCBI Taxonomy" id="460523"/>
    <lineage>
        <taxon>Eukaryota</taxon>
        <taxon>Fungi</taxon>
        <taxon>Dikarya</taxon>
        <taxon>Ascomycota</taxon>
        <taxon>Saccharomycotina</taxon>
        <taxon>Pichiomycetes</taxon>
        <taxon>Pichiales</taxon>
        <taxon>Pichiaceae</taxon>
        <taxon>Ogataea</taxon>
    </lineage>
</organism>
<evidence type="ECO:0000313" key="1">
    <source>
        <dbReference type="EMBL" id="KAH3662790.1"/>
    </source>
</evidence>
<dbReference type="Proteomes" id="UP000788993">
    <property type="component" value="Unassembled WGS sequence"/>
</dbReference>
<dbReference type="AlphaFoldDB" id="A0A9P8NZY6"/>
<reference evidence="1" key="1">
    <citation type="journal article" date="2021" name="Open Biol.">
        <title>Shared evolutionary footprints suggest mitochondrial oxidative damage underlies multiple complex I losses in fungi.</title>
        <authorList>
            <person name="Schikora-Tamarit M.A."/>
            <person name="Marcet-Houben M."/>
            <person name="Nosek J."/>
            <person name="Gabaldon T."/>
        </authorList>
    </citation>
    <scope>NUCLEOTIDE SEQUENCE</scope>
    <source>
        <strain evidence="1">NCAIM Y.01608</strain>
    </source>
</reference>
<accession>A0A9P8NZY6</accession>
<proteinExistence type="predicted"/>
<sequence length="203" mass="22808">MNCLLSFRNSAANKATEVVPSPTSASWDREISTKILAAGWTTSRSLRMVAPSFEIVVRPLFTIRISDPNGPRVAFKVSWIATHALIFEIIWPRPCEVSVPSFSTTMVGVDMNKKWRIKKYSNKYFASTVFLHQSRVDRLYTLYLPHTDATVVTAFHQIAVCVAAEGHYPRALGHVRVSLVNPVVQLHRLLARSTGNPFLVELQ</sequence>
<evidence type="ECO:0000313" key="2">
    <source>
        <dbReference type="Proteomes" id="UP000788993"/>
    </source>
</evidence>
<gene>
    <name evidence="1" type="ORF">OGATHE_004366</name>
</gene>
<name>A0A9P8NZY6_9ASCO</name>
<protein>
    <submittedName>
        <fullName evidence="1">Uncharacterized protein</fullName>
    </submittedName>
</protein>
<reference evidence="1" key="2">
    <citation type="submission" date="2021-01" db="EMBL/GenBank/DDBJ databases">
        <authorList>
            <person name="Schikora-Tamarit M.A."/>
        </authorList>
    </citation>
    <scope>NUCLEOTIDE SEQUENCE</scope>
    <source>
        <strain evidence="1">NCAIM Y.01608</strain>
    </source>
</reference>